<dbReference type="SUPFAM" id="SSF52821">
    <property type="entry name" value="Rhodanese/Cell cycle control phosphatase"/>
    <property type="match status" value="1"/>
</dbReference>
<gene>
    <name evidence="3" type="ORF">HK099_001817</name>
</gene>
<dbReference type="AlphaFoldDB" id="A0AAD5U356"/>
<dbReference type="InterPro" id="IPR036873">
    <property type="entry name" value="Rhodanese-like_dom_sf"/>
</dbReference>
<dbReference type="PANTHER" id="PTHR44167:SF24">
    <property type="entry name" value="SERINE_THREONINE-PROTEIN KINASE CHK2"/>
    <property type="match status" value="1"/>
</dbReference>
<dbReference type="GO" id="GO:0005634">
    <property type="term" value="C:nucleus"/>
    <property type="evidence" value="ECO:0007669"/>
    <property type="project" value="TreeGrafter"/>
</dbReference>
<dbReference type="Proteomes" id="UP001211065">
    <property type="component" value="Unassembled WGS sequence"/>
</dbReference>
<dbReference type="GO" id="GO:0004674">
    <property type="term" value="F:protein serine/threonine kinase activity"/>
    <property type="evidence" value="ECO:0007669"/>
    <property type="project" value="TreeGrafter"/>
</dbReference>
<sequence length="733" mass="83980">MNLVGKINETNYTSRIIGRFQRLKCIKHPSLCQYVEILKSRNERIYIISESFPTTLKSIYVANGGRLKNLDTLRRLAVEILEVLLYLESLNISHRNICSDNILISEDGGVKLSNWGLNAMSGNGEDVPFPIGHPMYLPPESIFSYDALKYTFNPKADVWSLGILLLELYYGENFFGLNDSNDIQSIFGQLERWIFPDANSSGWKYNSLEELFDKQEFEIDFELRSFIKSCLTVDIGSRPSLEEIFSHDFIKQFVNSLAKKNQLYKRAPVLLSSFAKPVTASENTSDPFDILNLNEIFHLWLLSINGNIDAELIKQGSSTIPSMEKIPNLIQVELDLEATLDSALPHVNRLYSDKTYLISLDHLRRVCLESSNLEVSPKDNLRKGSSFSQLLLDTFDEVLNSPLAIKNYRAEDWKKNPEWKHENLNNDEEQNLKRLYDQRIQLKAKEKSVAYQYQRIKLFKKLLTEFPLSKNEIRAESLIDIPPVPTGPRYSTLSPGLKPELYAISWVMTLFSHVFPLDKIYHLWDAFLTGPPFPQLYAGYAILQHFRDSLTNQDFNSCMLLFSDVSAVDIEEITHVLFKTSRFTPPSALSHLEFFDQSVNSDIDNLNLPQELSFRISLNDFKEMKANSLVFDIRDPANFELAHIPYSYQIKIENFQQIFSLLKNIGKNFIFVVVICDDDVKGGKLANLLVNAKLRRVCVLHASMAGMEYVEQHLCSCICPTMDGIVKCLNGEI</sequence>
<organism evidence="3 4">
    <name type="scientific">Clydaea vesicula</name>
    <dbReference type="NCBI Taxonomy" id="447962"/>
    <lineage>
        <taxon>Eukaryota</taxon>
        <taxon>Fungi</taxon>
        <taxon>Fungi incertae sedis</taxon>
        <taxon>Chytridiomycota</taxon>
        <taxon>Chytridiomycota incertae sedis</taxon>
        <taxon>Chytridiomycetes</taxon>
        <taxon>Lobulomycetales</taxon>
        <taxon>Lobulomycetaceae</taxon>
        <taxon>Clydaea</taxon>
    </lineage>
</organism>
<dbReference type="InterPro" id="IPR011009">
    <property type="entry name" value="Kinase-like_dom_sf"/>
</dbReference>
<dbReference type="PROSITE" id="PS50011">
    <property type="entry name" value="PROTEIN_KINASE_DOM"/>
    <property type="match status" value="1"/>
</dbReference>
<dbReference type="Pfam" id="PF00566">
    <property type="entry name" value="RabGAP-TBC"/>
    <property type="match status" value="1"/>
</dbReference>
<dbReference type="SUPFAM" id="SSF47923">
    <property type="entry name" value="Ypt/Rab-GAP domain of gyp1p"/>
    <property type="match status" value="1"/>
</dbReference>
<accession>A0AAD5U356</accession>
<dbReference type="SUPFAM" id="SSF56112">
    <property type="entry name" value="Protein kinase-like (PK-like)"/>
    <property type="match status" value="1"/>
</dbReference>
<evidence type="ECO:0000313" key="3">
    <source>
        <dbReference type="EMBL" id="KAJ3222853.1"/>
    </source>
</evidence>
<evidence type="ECO:0000259" key="1">
    <source>
        <dbReference type="PROSITE" id="PS50011"/>
    </source>
</evidence>
<dbReference type="InterPro" id="IPR000719">
    <property type="entry name" value="Prot_kinase_dom"/>
</dbReference>
<dbReference type="Gene3D" id="3.40.250.10">
    <property type="entry name" value="Rhodanese-like domain"/>
    <property type="match status" value="1"/>
</dbReference>
<evidence type="ECO:0000259" key="2">
    <source>
        <dbReference type="PROSITE" id="PS50206"/>
    </source>
</evidence>
<dbReference type="Gene3D" id="1.10.472.80">
    <property type="entry name" value="Ypt/Rab-GAP domain of gyp1p, domain 3"/>
    <property type="match status" value="1"/>
</dbReference>
<dbReference type="InterPro" id="IPR000195">
    <property type="entry name" value="Rab-GAP-TBC_dom"/>
</dbReference>
<dbReference type="CDD" id="cd00158">
    <property type="entry name" value="RHOD"/>
    <property type="match status" value="1"/>
</dbReference>
<dbReference type="PANTHER" id="PTHR44167">
    <property type="entry name" value="OVARIAN-SPECIFIC SERINE/THREONINE-PROTEIN KINASE LOK-RELATED"/>
    <property type="match status" value="1"/>
</dbReference>
<dbReference type="GO" id="GO:0044773">
    <property type="term" value="P:mitotic DNA damage checkpoint signaling"/>
    <property type="evidence" value="ECO:0007669"/>
    <property type="project" value="TreeGrafter"/>
</dbReference>
<dbReference type="InterPro" id="IPR035969">
    <property type="entry name" value="Rab-GAP_TBC_sf"/>
</dbReference>
<dbReference type="PROSITE" id="PS50206">
    <property type="entry name" value="RHODANESE_3"/>
    <property type="match status" value="1"/>
</dbReference>
<dbReference type="Pfam" id="PF00069">
    <property type="entry name" value="Pkinase"/>
    <property type="match status" value="1"/>
</dbReference>
<dbReference type="InterPro" id="IPR001763">
    <property type="entry name" value="Rhodanese-like_dom"/>
</dbReference>
<feature type="domain" description="Protein kinase" evidence="1">
    <location>
        <begin position="1"/>
        <end position="250"/>
    </location>
</feature>
<comment type="caution">
    <text evidence="3">The sequence shown here is derived from an EMBL/GenBank/DDBJ whole genome shotgun (WGS) entry which is preliminary data.</text>
</comment>
<dbReference type="EMBL" id="JADGJW010000156">
    <property type="protein sequence ID" value="KAJ3222853.1"/>
    <property type="molecule type" value="Genomic_DNA"/>
</dbReference>
<protein>
    <submittedName>
        <fullName evidence="3">Uncharacterized protein</fullName>
    </submittedName>
</protein>
<name>A0AAD5U356_9FUNG</name>
<dbReference type="Gene3D" id="1.10.510.10">
    <property type="entry name" value="Transferase(Phosphotransferase) domain 1"/>
    <property type="match status" value="1"/>
</dbReference>
<feature type="domain" description="Rhodanese" evidence="2">
    <location>
        <begin position="624"/>
        <end position="716"/>
    </location>
</feature>
<keyword evidence="4" id="KW-1185">Reference proteome</keyword>
<evidence type="ECO:0000313" key="4">
    <source>
        <dbReference type="Proteomes" id="UP001211065"/>
    </source>
</evidence>
<dbReference type="GO" id="GO:0005737">
    <property type="term" value="C:cytoplasm"/>
    <property type="evidence" value="ECO:0007669"/>
    <property type="project" value="TreeGrafter"/>
</dbReference>
<reference evidence="3" key="1">
    <citation type="submission" date="2020-05" db="EMBL/GenBank/DDBJ databases">
        <title>Phylogenomic resolution of chytrid fungi.</title>
        <authorList>
            <person name="Stajich J.E."/>
            <person name="Amses K."/>
            <person name="Simmons R."/>
            <person name="Seto K."/>
            <person name="Myers J."/>
            <person name="Bonds A."/>
            <person name="Quandt C.A."/>
            <person name="Barry K."/>
            <person name="Liu P."/>
            <person name="Grigoriev I."/>
            <person name="Longcore J.E."/>
            <person name="James T.Y."/>
        </authorList>
    </citation>
    <scope>NUCLEOTIDE SEQUENCE</scope>
    <source>
        <strain evidence="3">JEL0476</strain>
    </source>
</reference>
<dbReference type="GO" id="GO:0005524">
    <property type="term" value="F:ATP binding"/>
    <property type="evidence" value="ECO:0007669"/>
    <property type="project" value="InterPro"/>
</dbReference>
<proteinExistence type="predicted"/>
<dbReference type="Pfam" id="PF00581">
    <property type="entry name" value="Rhodanese"/>
    <property type="match status" value="1"/>
</dbReference>